<dbReference type="AlphaFoldDB" id="G0UKD0"/>
<sequence>MSTPMTDDERAAKEARLRFLRSEVEAAGHPASTAEESKQQSAQDRQVRSNQEEYDDSEYNSDESDDKFLEGAENAAAVCMFTKPMGELIGQTLETEPSARRGIVGDFELLRLAKMGDLTSFKEFAALTAADPTTFRDNHGRNAMHYAADSGSTLLLQYLIDIKVPFVKDEKNMTPVDIATLNKHSEAVKLLAAAFPQAAELVKSYDEVLEELAPPPPRFTITKPAPPAVKDSRPRAFWKSNESGDSPQHGTGLNVSQLGEAHRELVLTVLGGLELVQDSQGFNNWLPPTERETLTAVLPRAVVVGATHEVAGKEALCAVIMAIPLGGSIAFKSGQLENTFLASQLALHATLRGANHAPRLLEEVRKAIQEKGATAVVFHSPLQLNVPAVGMLKWSRRSIDPANVFKRQYSSEVFPDFFQYDDALRADVIAKNAPPKSFFDSGMHRKRWCSVDRGNTEQLEHLQSFISAHASALFDVAYVPQTTDDLLASILLDGLSPFVFVTSEGVITDLVVLRVRPGVAREQGQAVAAVVCVYAIFTSFKGSAKADEVVALSHLLKGESVFIPNMFGFVDSDLSKGKFEELIQWREYLYVLQAVTESAVPPTALSKVAIPCLFI</sequence>
<feature type="compositionally biased region" description="Polar residues" evidence="1">
    <location>
        <begin position="240"/>
        <end position="251"/>
    </location>
</feature>
<accession>G0UKD0</accession>
<feature type="compositionally biased region" description="Acidic residues" evidence="1">
    <location>
        <begin position="52"/>
        <end position="65"/>
    </location>
</feature>
<proteinExistence type="predicted"/>
<dbReference type="VEuPathDB" id="TriTrypDB:TcIL3000_3_2680"/>
<dbReference type="SUPFAM" id="SSF48403">
    <property type="entry name" value="Ankyrin repeat"/>
    <property type="match status" value="1"/>
</dbReference>
<name>G0UKD0_TRYCI</name>
<evidence type="ECO:0000256" key="1">
    <source>
        <dbReference type="SAM" id="MobiDB-lite"/>
    </source>
</evidence>
<feature type="region of interest" description="Disordered" evidence="1">
    <location>
        <begin position="216"/>
        <end position="251"/>
    </location>
</feature>
<dbReference type="EMBL" id="HE575316">
    <property type="protein sequence ID" value="CCC89835.1"/>
    <property type="molecule type" value="Genomic_DNA"/>
</dbReference>
<dbReference type="InterPro" id="IPR002110">
    <property type="entry name" value="Ankyrin_rpt"/>
</dbReference>
<evidence type="ECO:0000313" key="2">
    <source>
        <dbReference type="EMBL" id="CCC89835.1"/>
    </source>
</evidence>
<dbReference type="InterPro" id="IPR036770">
    <property type="entry name" value="Ankyrin_rpt-contain_sf"/>
</dbReference>
<dbReference type="Gene3D" id="1.25.40.20">
    <property type="entry name" value="Ankyrin repeat-containing domain"/>
    <property type="match status" value="1"/>
</dbReference>
<gene>
    <name evidence="2" type="ORF">TCIL3000_3_2680</name>
</gene>
<feature type="region of interest" description="Disordered" evidence="1">
    <location>
        <begin position="22"/>
        <end position="65"/>
    </location>
</feature>
<organism evidence="2">
    <name type="scientific">Trypanosoma congolense (strain IL3000)</name>
    <dbReference type="NCBI Taxonomy" id="1068625"/>
    <lineage>
        <taxon>Eukaryota</taxon>
        <taxon>Discoba</taxon>
        <taxon>Euglenozoa</taxon>
        <taxon>Kinetoplastea</taxon>
        <taxon>Metakinetoplastina</taxon>
        <taxon>Trypanosomatida</taxon>
        <taxon>Trypanosomatidae</taxon>
        <taxon>Trypanosoma</taxon>
        <taxon>Nannomonas</taxon>
    </lineage>
</organism>
<dbReference type="Pfam" id="PF12796">
    <property type="entry name" value="Ank_2"/>
    <property type="match status" value="1"/>
</dbReference>
<dbReference type="SMART" id="SM00248">
    <property type="entry name" value="ANK"/>
    <property type="match status" value="2"/>
</dbReference>
<protein>
    <submittedName>
        <fullName evidence="2">Uncharacterized protein</fullName>
    </submittedName>
</protein>
<reference evidence="2" key="1">
    <citation type="journal article" date="2012" name="Proc. Natl. Acad. Sci. U.S.A.">
        <title>Antigenic diversity is generated by distinct evolutionary mechanisms in African trypanosome species.</title>
        <authorList>
            <person name="Jackson A.P."/>
            <person name="Berry A."/>
            <person name="Aslett M."/>
            <person name="Allison H.C."/>
            <person name="Burton P."/>
            <person name="Vavrova-Anderson J."/>
            <person name="Brown R."/>
            <person name="Browne H."/>
            <person name="Corton N."/>
            <person name="Hauser H."/>
            <person name="Gamble J."/>
            <person name="Gilderthorp R."/>
            <person name="Marcello L."/>
            <person name="McQuillan J."/>
            <person name="Otto T.D."/>
            <person name="Quail M.A."/>
            <person name="Sanders M.J."/>
            <person name="van Tonder A."/>
            <person name="Ginger M.L."/>
            <person name="Field M.C."/>
            <person name="Barry J.D."/>
            <person name="Hertz-Fowler C."/>
            <person name="Berriman M."/>
        </authorList>
    </citation>
    <scope>NUCLEOTIDE SEQUENCE</scope>
    <source>
        <strain evidence="2">IL3000</strain>
    </source>
</reference>